<dbReference type="PANTHER" id="PTHR47894">
    <property type="entry name" value="HTH-TYPE TRANSCRIPTIONAL REGULATOR GADX"/>
    <property type="match status" value="1"/>
</dbReference>
<evidence type="ECO:0000256" key="2">
    <source>
        <dbReference type="SAM" id="MobiDB-lite"/>
    </source>
</evidence>
<evidence type="ECO:0000259" key="3">
    <source>
        <dbReference type="Pfam" id="PF12625"/>
    </source>
</evidence>
<dbReference type="GO" id="GO:0000976">
    <property type="term" value="F:transcription cis-regulatory region binding"/>
    <property type="evidence" value="ECO:0007669"/>
    <property type="project" value="TreeGrafter"/>
</dbReference>
<protein>
    <recommendedName>
        <fullName evidence="3">HTH-type transcriptional regulator AraC-type N-terminal domain-containing protein</fullName>
    </recommendedName>
</protein>
<feature type="region of interest" description="Disordered" evidence="2">
    <location>
        <begin position="1"/>
        <end position="30"/>
    </location>
</feature>
<keyword evidence="5" id="KW-1185">Reference proteome</keyword>
<dbReference type="GO" id="GO:0003700">
    <property type="term" value="F:DNA-binding transcription factor activity"/>
    <property type="evidence" value="ECO:0007669"/>
    <property type="project" value="TreeGrafter"/>
</dbReference>
<evidence type="ECO:0000313" key="5">
    <source>
        <dbReference type="Proteomes" id="UP000466794"/>
    </source>
</evidence>
<keyword evidence="1" id="KW-0238">DNA-binding</keyword>
<evidence type="ECO:0000256" key="1">
    <source>
        <dbReference type="ARBA" id="ARBA00023125"/>
    </source>
</evidence>
<organism evidence="4 5">
    <name type="scientific">Nocardia terrae</name>
    <dbReference type="NCBI Taxonomy" id="2675851"/>
    <lineage>
        <taxon>Bacteria</taxon>
        <taxon>Bacillati</taxon>
        <taxon>Actinomycetota</taxon>
        <taxon>Actinomycetes</taxon>
        <taxon>Mycobacteriales</taxon>
        <taxon>Nocardiaceae</taxon>
        <taxon>Nocardia</taxon>
    </lineage>
</organism>
<feature type="domain" description="HTH-type transcriptional regulator AraC-type N-terminal" evidence="3">
    <location>
        <begin position="86"/>
        <end position="270"/>
    </location>
</feature>
<dbReference type="PANTHER" id="PTHR47894:SF4">
    <property type="entry name" value="HTH-TYPE TRANSCRIPTIONAL REGULATOR GADX"/>
    <property type="match status" value="1"/>
</dbReference>
<dbReference type="GO" id="GO:0005829">
    <property type="term" value="C:cytosol"/>
    <property type="evidence" value="ECO:0007669"/>
    <property type="project" value="TreeGrafter"/>
</dbReference>
<dbReference type="Pfam" id="PF12625">
    <property type="entry name" value="Arabinose_bd"/>
    <property type="match status" value="1"/>
</dbReference>
<comment type="caution">
    <text evidence="4">The sequence shown here is derived from an EMBL/GenBank/DDBJ whole genome shotgun (WGS) entry which is preliminary data.</text>
</comment>
<dbReference type="EMBL" id="WRPP01000007">
    <property type="protein sequence ID" value="MVU81761.1"/>
    <property type="molecule type" value="Genomic_DNA"/>
</dbReference>
<gene>
    <name evidence="4" type="ORF">GPX89_31560</name>
</gene>
<evidence type="ECO:0000313" key="4">
    <source>
        <dbReference type="EMBL" id="MVU81761.1"/>
    </source>
</evidence>
<sequence length="388" mass="43179">MQPLHRTSPRGSLGGPDDLPRGPLPHSRSTSRISNVWLPHRYTSHGRHLRRFAMTRPENECGPAVTAHLPAYVLDNSGVCDQTRHRLAIASDLPNWTLSEPESMVPSDRYLRLWELVEHETGDAAIAVRAARAYTPGQLGIIDYLLLTAPTLGAGLALSSRFMEACSTNFELTASADEDPDGNTTIDTVLKHGGGRGCELTMQTGLGGLIVKMRKATGRHVVPQEVHLRQRPACGAELTELIELFGTRRIEFGAATNRVVVPNADLAAPLLRADPVLNGILTQRAEMMAPPRVLTWSDRLQQELSQMLDDDGPITIDTVARRLLTGRRTLQRRLAEEDTSWRNELERARRRQITDQPADITQAERARRIGYADARSLRRAQVRWRTVS</sequence>
<dbReference type="InterPro" id="IPR032687">
    <property type="entry name" value="AraC-type_N"/>
</dbReference>
<dbReference type="Gene3D" id="1.10.10.60">
    <property type="entry name" value="Homeodomain-like"/>
    <property type="match status" value="1"/>
</dbReference>
<accession>A0A7K1V5K3</accession>
<dbReference type="AlphaFoldDB" id="A0A7K1V5K3"/>
<name>A0A7K1V5K3_9NOCA</name>
<dbReference type="Proteomes" id="UP000466794">
    <property type="component" value="Unassembled WGS sequence"/>
</dbReference>
<proteinExistence type="predicted"/>
<reference evidence="4 5" key="1">
    <citation type="submission" date="2019-12" db="EMBL/GenBank/DDBJ databases">
        <title>Nocardia sp. nov. ET3-3 isolated from soil.</title>
        <authorList>
            <person name="Kanchanasin P."/>
            <person name="Tanasupawat S."/>
            <person name="Yuki M."/>
            <person name="Kudo T."/>
        </authorList>
    </citation>
    <scope>NUCLEOTIDE SEQUENCE [LARGE SCALE GENOMIC DNA]</scope>
    <source>
        <strain evidence="4 5">ET3-3</strain>
    </source>
</reference>